<accession>A0A9X4RVB6</accession>
<proteinExistence type="predicted"/>
<protein>
    <submittedName>
        <fullName evidence="1">Uncharacterized protein</fullName>
    </submittedName>
</protein>
<keyword evidence="2" id="KW-1185">Reference proteome</keyword>
<name>A0A9X4RVB6_9FLAO</name>
<dbReference type="Proteomes" id="UP001152599">
    <property type="component" value="Unassembled WGS sequence"/>
</dbReference>
<reference evidence="1" key="1">
    <citation type="submission" date="2022-07" db="EMBL/GenBank/DDBJ databases">
        <title>Description and genome-wide analysis of Profundicola chukchiensis gen. nov., sp. nov., marine bacteria isolated from bottom sediments of the Chukchi Sea.</title>
        <authorList>
            <person name="Romanenko L."/>
            <person name="Otstavnykh N."/>
            <person name="Kurilenko V."/>
            <person name="Eremeev V."/>
            <person name="Velansky P."/>
            <person name="Mikhailov V."/>
            <person name="Isaeva M."/>
        </authorList>
    </citation>
    <scope>NUCLEOTIDE SEQUENCE</scope>
    <source>
        <strain evidence="1">KMM 9713</strain>
    </source>
</reference>
<organism evidence="1 2">
    <name type="scientific">Profundicola chukchiensis</name>
    <dbReference type="NCBI Taxonomy" id="2961959"/>
    <lineage>
        <taxon>Bacteria</taxon>
        <taxon>Pseudomonadati</taxon>
        <taxon>Bacteroidota</taxon>
        <taxon>Flavobacteriia</taxon>
        <taxon>Flavobacteriales</taxon>
        <taxon>Weeksellaceae</taxon>
        <taxon>Profundicola</taxon>
    </lineage>
</organism>
<evidence type="ECO:0000313" key="2">
    <source>
        <dbReference type="Proteomes" id="UP001152599"/>
    </source>
</evidence>
<dbReference type="EMBL" id="JANCMU010000009">
    <property type="protein sequence ID" value="MDG4947008.1"/>
    <property type="molecule type" value="Genomic_DNA"/>
</dbReference>
<evidence type="ECO:0000313" key="1">
    <source>
        <dbReference type="EMBL" id="MDG4947008.1"/>
    </source>
</evidence>
<dbReference type="AlphaFoldDB" id="A0A9X4RVB6"/>
<gene>
    <name evidence="1" type="ORF">NMK71_11350</name>
</gene>
<dbReference type="RefSeq" id="WP_304421279.1">
    <property type="nucleotide sequence ID" value="NZ_JANCMU010000009.1"/>
</dbReference>
<sequence length="414" mass="48829">MTKNIDTKSKNSINSKAKSALEKLIRETYGKPINSVNSFKELSETTQLSVQTLRRFFGKIEKNKNVSKSTLSILCRYVGYADWDSFVTELNTEKKLDAKDKIYLESMKPFFASGEKYFVKYSKDTVSVDTLNAYVNVIYKNIENIKYFHKLYKKYNWACDYIYAWLPNYNYFGNTEFRKLLSERVKSTPSKKVKLALCNFLYFGEFLSAKKCQYTPDISVIKKHYAAYKKEYPYMPYHEMRYTSILLMDAKKENNKEAFQEILGNYLIQLEQAELSEFNKIEILIFFSNTLIWLEEFKLAYSLLKDKTSFIKDFIDQKPNKNPLHFYGINLAFVKTTFLITWVTNELPPLKDFALSDKDFKSPTGLLYKDYIRLMYLLAYILKETKSKEIEFSTQELDKLVNKTGYKRALNILK</sequence>
<comment type="caution">
    <text evidence="1">The sequence shown here is derived from an EMBL/GenBank/DDBJ whole genome shotgun (WGS) entry which is preliminary data.</text>
</comment>